<reference evidence="2 3" key="1">
    <citation type="journal article" date="2020" name="BMC Genomics">
        <title>Intraspecific diversification of the crop wild relative Brassica cretica Lam. using demographic model selection.</title>
        <authorList>
            <person name="Kioukis A."/>
            <person name="Michalopoulou V.A."/>
            <person name="Briers L."/>
            <person name="Pirintsos S."/>
            <person name="Studholme D.J."/>
            <person name="Pavlidis P."/>
            <person name="Sarris P.F."/>
        </authorList>
    </citation>
    <scope>NUCLEOTIDE SEQUENCE [LARGE SCALE GENOMIC DNA]</scope>
    <source>
        <strain evidence="3">cv. PFS-1207/04</strain>
    </source>
</reference>
<accession>A0ABQ7D3L0</accession>
<organism evidence="2 3">
    <name type="scientific">Brassica cretica</name>
    <name type="common">Mustard</name>
    <dbReference type="NCBI Taxonomy" id="69181"/>
    <lineage>
        <taxon>Eukaryota</taxon>
        <taxon>Viridiplantae</taxon>
        <taxon>Streptophyta</taxon>
        <taxon>Embryophyta</taxon>
        <taxon>Tracheophyta</taxon>
        <taxon>Spermatophyta</taxon>
        <taxon>Magnoliopsida</taxon>
        <taxon>eudicotyledons</taxon>
        <taxon>Gunneridae</taxon>
        <taxon>Pentapetalae</taxon>
        <taxon>rosids</taxon>
        <taxon>malvids</taxon>
        <taxon>Brassicales</taxon>
        <taxon>Brassicaceae</taxon>
        <taxon>Brassiceae</taxon>
        <taxon>Brassica</taxon>
    </lineage>
</organism>
<feature type="compositionally biased region" description="Polar residues" evidence="1">
    <location>
        <begin position="86"/>
        <end position="98"/>
    </location>
</feature>
<dbReference type="Proteomes" id="UP000266723">
    <property type="component" value="Unassembled WGS sequence"/>
</dbReference>
<comment type="caution">
    <text evidence="2">The sequence shown here is derived from an EMBL/GenBank/DDBJ whole genome shotgun (WGS) entry which is preliminary data.</text>
</comment>
<feature type="compositionally biased region" description="Basic and acidic residues" evidence="1">
    <location>
        <begin position="103"/>
        <end position="118"/>
    </location>
</feature>
<dbReference type="EMBL" id="QGKV02000759">
    <property type="protein sequence ID" value="KAF3566073.1"/>
    <property type="molecule type" value="Genomic_DNA"/>
</dbReference>
<gene>
    <name evidence="2" type="ORF">DY000_02014742</name>
</gene>
<protein>
    <submittedName>
        <fullName evidence="2">Uncharacterized protein</fullName>
    </submittedName>
</protein>
<evidence type="ECO:0000313" key="2">
    <source>
        <dbReference type="EMBL" id="KAF3566073.1"/>
    </source>
</evidence>
<feature type="compositionally biased region" description="Polar residues" evidence="1">
    <location>
        <begin position="136"/>
        <end position="149"/>
    </location>
</feature>
<sequence length="194" mass="21190">MAHSGSPSGDESPPTEAAPKAAAFEDTILERMAQQNVIQKATNEQLAAIAAILAPLAGNSSDPATTVRKQLFDTYRTAGVETTTNTNAVILARPSSSSDEVEDNKVRDSHERSSKRPSENSGPNEACDLRSKLRQKSQTVDNMHYSNNHISDDLYSVIEESRAKRVESTSIRPHLKHQHSTSSKAPRRRPSRSA</sequence>
<name>A0ABQ7D3L0_BRACR</name>
<evidence type="ECO:0000256" key="1">
    <source>
        <dbReference type="SAM" id="MobiDB-lite"/>
    </source>
</evidence>
<keyword evidence="3" id="KW-1185">Reference proteome</keyword>
<evidence type="ECO:0000313" key="3">
    <source>
        <dbReference type="Proteomes" id="UP000266723"/>
    </source>
</evidence>
<feature type="compositionally biased region" description="Basic residues" evidence="1">
    <location>
        <begin position="173"/>
        <end position="194"/>
    </location>
</feature>
<proteinExistence type="predicted"/>
<feature type="region of interest" description="Disordered" evidence="1">
    <location>
        <begin position="86"/>
        <end position="194"/>
    </location>
</feature>
<feature type="region of interest" description="Disordered" evidence="1">
    <location>
        <begin position="1"/>
        <end position="22"/>
    </location>
</feature>